<feature type="domain" description="Tyrosine-protein phosphatase" evidence="11">
    <location>
        <begin position="18"/>
        <end position="169"/>
    </location>
</feature>
<evidence type="ECO:0000256" key="8">
    <source>
        <dbReference type="ARBA" id="ARBA00023289"/>
    </source>
</evidence>
<dbReference type="EMBL" id="JAANIT010000074">
    <property type="protein sequence ID" value="KAG1552670.1"/>
    <property type="molecule type" value="Genomic_DNA"/>
</dbReference>
<feature type="region of interest" description="Disordered" evidence="10">
    <location>
        <begin position="188"/>
        <end position="223"/>
    </location>
</feature>
<evidence type="ECO:0000256" key="5">
    <source>
        <dbReference type="ARBA" id="ARBA00022912"/>
    </source>
</evidence>
<comment type="catalytic activity">
    <reaction evidence="9">
        <text>O-phospho-L-tyrosyl-[protein] + H2O = L-tyrosyl-[protein] + phosphate</text>
        <dbReference type="Rhea" id="RHEA:10684"/>
        <dbReference type="Rhea" id="RHEA-COMP:10136"/>
        <dbReference type="Rhea" id="RHEA-COMP:20101"/>
        <dbReference type="ChEBI" id="CHEBI:15377"/>
        <dbReference type="ChEBI" id="CHEBI:43474"/>
        <dbReference type="ChEBI" id="CHEBI:46858"/>
        <dbReference type="ChEBI" id="CHEBI:61978"/>
        <dbReference type="EC" id="3.1.3.48"/>
    </reaction>
</comment>
<sequence length="236" mass="26187">MNQRSGSPLGRMLSLIESPSSVSLRFLILDCPTESTLPHYLEEFKQYQVTHIVRCCQPTYSTTLLNEQGIQVHDLPFKDGGIPPPHVISEWLQLIDDEERKNEPNTTIAVHCVAGLGRAPALVAIAMIEFGMEPLDAIEFIRRKRRGAFNKPQIAFLDHYKPTLRNKSTHYSFKTSLTRMFKFGSTKKQVSTPSTTTTTTTTTLPSVTTPTNHNTSTTTTTTATTTATTVPLSSCV</sequence>
<evidence type="ECO:0000313" key="13">
    <source>
        <dbReference type="EMBL" id="KAG1552670.1"/>
    </source>
</evidence>
<dbReference type="AlphaFoldDB" id="A0A9P6YMT9"/>
<keyword evidence="4" id="KW-0378">Hydrolase</keyword>
<keyword evidence="8" id="KW-0636">Prenylation</keyword>
<evidence type="ECO:0000313" key="14">
    <source>
        <dbReference type="Proteomes" id="UP000717996"/>
    </source>
</evidence>
<feature type="domain" description="Tyrosine specific protein phosphatases" evidence="12">
    <location>
        <begin position="89"/>
        <end position="156"/>
    </location>
</feature>
<evidence type="ECO:0000256" key="1">
    <source>
        <dbReference type="ARBA" id="ARBA00009580"/>
    </source>
</evidence>
<dbReference type="SUPFAM" id="SSF52799">
    <property type="entry name" value="(Phosphotyrosine protein) phosphatases II"/>
    <property type="match status" value="1"/>
</dbReference>
<dbReference type="PANTHER" id="PTHR23339">
    <property type="entry name" value="TYROSINE SPECIFIC PROTEIN PHOSPHATASE AND DUAL SPECIFICITY PROTEIN PHOSPHATASE"/>
    <property type="match status" value="1"/>
</dbReference>
<dbReference type="GO" id="GO:0005737">
    <property type="term" value="C:cytoplasm"/>
    <property type="evidence" value="ECO:0007669"/>
    <property type="project" value="UniProtKB-ARBA"/>
</dbReference>
<evidence type="ECO:0000256" key="6">
    <source>
        <dbReference type="ARBA" id="ARBA00023157"/>
    </source>
</evidence>
<reference evidence="13" key="1">
    <citation type="journal article" date="2020" name="Microb. Genom.">
        <title>Genetic diversity of clinical and environmental Mucorales isolates obtained from an investigation of mucormycosis cases among solid organ transplant recipients.</title>
        <authorList>
            <person name="Nguyen M.H."/>
            <person name="Kaul D."/>
            <person name="Muto C."/>
            <person name="Cheng S.J."/>
            <person name="Richter R.A."/>
            <person name="Bruno V.M."/>
            <person name="Liu G."/>
            <person name="Beyhan S."/>
            <person name="Sundermann A.J."/>
            <person name="Mounaud S."/>
            <person name="Pasculle A.W."/>
            <person name="Nierman W.C."/>
            <person name="Driscoll E."/>
            <person name="Cumbie R."/>
            <person name="Clancy C.J."/>
            <person name="Dupont C.L."/>
        </authorList>
    </citation>
    <scope>NUCLEOTIDE SEQUENCE</scope>
    <source>
        <strain evidence="13">GL16</strain>
    </source>
</reference>
<dbReference type="InterPro" id="IPR057023">
    <property type="entry name" value="PTP-SAK"/>
</dbReference>
<evidence type="ECO:0000256" key="9">
    <source>
        <dbReference type="ARBA" id="ARBA00051722"/>
    </source>
</evidence>
<dbReference type="OMA" id="RCCQQTY"/>
<dbReference type="SMART" id="SM00404">
    <property type="entry name" value="PTPc_motif"/>
    <property type="match status" value="1"/>
</dbReference>
<dbReference type="EC" id="3.1.3.48" evidence="2"/>
<dbReference type="Pfam" id="PF22784">
    <property type="entry name" value="PTP-SAK"/>
    <property type="match status" value="1"/>
</dbReference>
<evidence type="ECO:0000256" key="7">
    <source>
        <dbReference type="ARBA" id="ARBA00023288"/>
    </source>
</evidence>
<feature type="compositionally biased region" description="Low complexity" evidence="10">
    <location>
        <begin position="191"/>
        <end position="223"/>
    </location>
</feature>
<dbReference type="PROSITE" id="PS50054">
    <property type="entry name" value="TYR_PHOSPHATASE_DUAL"/>
    <property type="match status" value="1"/>
</dbReference>
<comment type="similarity">
    <text evidence="1">Belongs to the protein-tyrosine phosphatase family.</text>
</comment>
<evidence type="ECO:0000256" key="2">
    <source>
        <dbReference type="ARBA" id="ARBA00013064"/>
    </source>
</evidence>
<evidence type="ECO:0000256" key="3">
    <source>
        <dbReference type="ARBA" id="ARBA00022481"/>
    </source>
</evidence>
<dbReference type="OrthoDB" id="5632at2759"/>
<comment type="caution">
    <text evidence="13">The sequence shown here is derived from an EMBL/GenBank/DDBJ whole genome shotgun (WGS) entry which is preliminary data.</text>
</comment>
<dbReference type="InterPro" id="IPR003595">
    <property type="entry name" value="Tyr_Pase_cat"/>
</dbReference>
<dbReference type="Proteomes" id="UP000717996">
    <property type="component" value="Unassembled WGS sequence"/>
</dbReference>
<dbReference type="Gene3D" id="3.90.190.10">
    <property type="entry name" value="Protein tyrosine phosphatase superfamily"/>
    <property type="match status" value="1"/>
</dbReference>
<evidence type="ECO:0000256" key="10">
    <source>
        <dbReference type="SAM" id="MobiDB-lite"/>
    </source>
</evidence>
<evidence type="ECO:0000256" key="4">
    <source>
        <dbReference type="ARBA" id="ARBA00022801"/>
    </source>
</evidence>
<keyword evidence="7" id="KW-0449">Lipoprotein</keyword>
<dbReference type="InterPro" id="IPR020422">
    <property type="entry name" value="TYR_PHOSPHATASE_DUAL_dom"/>
</dbReference>
<organism evidence="13 14">
    <name type="scientific">Rhizopus oryzae</name>
    <name type="common">Mucormycosis agent</name>
    <name type="synonym">Rhizopus arrhizus var. delemar</name>
    <dbReference type="NCBI Taxonomy" id="64495"/>
    <lineage>
        <taxon>Eukaryota</taxon>
        <taxon>Fungi</taxon>
        <taxon>Fungi incertae sedis</taxon>
        <taxon>Mucoromycota</taxon>
        <taxon>Mucoromycotina</taxon>
        <taxon>Mucoromycetes</taxon>
        <taxon>Mucorales</taxon>
        <taxon>Mucorineae</taxon>
        <taxon>Rhizopodaceae</taxon>
        <taxon>Rhizopus</taxon>
    </lineage>
</organism>
<dbReference type="CDD" id="cd14500">
    <property type="entry name" value="PTP-IVa"/>
    <property type="match status" value="1"/>
</dbReference>
<dbReference type="FunFam" id="3.90.190.10:FF:000086">
    <property type="entry name" value="Protein tyrosine phosphatase-like protein"/>
    <property type="match status" value="1"/>
</dbReference>
<dbReference type="PROSITE" id="PS50056">
    <property type="entry name" value="TYR_PHOSPHATASE_2"/>
    <property type="match status" value="1"/>
</dbReference>
<keyword evidence="3" id="KW-0488">Methylation</keyword>
<keyword evidence="6" id="KW-1015">Disulfide bond</keyword>
<protein>
    <recommendedName>
        <fullName evidence="2">protein-tyrosine-phosphatase</fullName>
        <ecNumber evidence="2">3.1.3.48</ecNumber>
    </recommendedName>
</protein>
<accession>A0A9P6YMT9</accession>
<name>A0A9P6YMT9_RHIOR</name>
<keyword evidence="5" id="KW-0904">Protein phosphatase</keyword>
<dbReference type="InterPro" id="IPR029021">
    <property type="entry name" value="Prot-tyrosine_phosphatase-like"/>
</dbReference>
<dbReference type="InterPro" id="IPR050561">
    <property type="entry name" value="PTP"/>
</dbReference>
<proteinExistence type="inferred from homology"/>
<gene>
    <name evidence="13" type="ORF">G6F51_001084</name>
</gene>
<dbReference type="GO" id="GO:0004725">
    <property type="term" value="F:protein tyrosine phosphatase activity"/>
    <property type="evidence" value="ECO:0007669"/>
    <property type="project" value="UniProtKB-EC"/>
</dbReference>
<evidence type="ECO:0000259" key="12">
    <source>
        <dbReference type="PROSITE" id="PS50056"/>
    </source>
</evidence>
<evidence type="ECO:0000259" key="11">
    <source>
        <dbReference type="PROSITE" id="PS50054"/>
    </source>
</evidence>
<dbReference type="InterPro" id="IPR000387">
    <property type="entry name" value="Tyr_Pase_dom"/>
</dbReference>